<dbReference type="Proteomes" id="UP001528912">
    <property type="component" value="Unassembled WGS sequence"/>
</dbReference>
<accession>A0ABT6C338</accession>
<name>A0ABT6C338_9MICO</name>
<comment type="caution">
    <text evidence="1">The sequence shown here is derived from an EMBL/GenBank/DDBJ whole genome shotgun (WGS) entry which is preliminary data.</text>
</comment>
<reference evidence="1 2" key="1">
    <citation type="submission" date="2023-03" db="EMBL/GenBank/DDBJ databases">
        <title>YIM 133296 draft genome.</title>
        <authorList>
            <person name="Xiong L."/>
        </authorList>
    </citation>
    <scope>NUCLEOTIDE SEQUENCE [LARGE SCALE GENOMIC DNA]</scope>
    <source>
        <strain evidence="1 2">YIM 133296</strain>
    </source>
</reference>
<proteinExistence type="predicted"/>
<evidence type="ECO:0000313" key="2">
    <source>
        <dbReference type="Proteomes" id="UP001528912"/>
    </source>
</evidence>
<keyword evidence="2" id="KW-1185">Reference proteome</keyword>
<organism evidence="1 2">
    <name type="scientific">Luteipulveratus flavus</name>
    <dbReference type="NCBI Taxonomy" id="3031728"/>
    <lineage>
        <taxon>Bacteria</taxon>
        <taxon>Bacillati</taxon>
        <taxon>Actinomycetota</taxon>
        <taxon>Actinomycetes</taxon>
        <taxon>Micrococcales</taxon>
        <taxon>Dermacoccaceae</taxon>
        <taxon>Luteipulveratus</taxon>
    </lineage>
</organism>
<protein>
    <submittedName>
        <fullName evidence="1">Uncharacterized protein</fullName>
    </submittedName>
</protein>
<dbReference type="EMBL" id="JAROAV010000008">
    <property type="protein sequence ID" value="MDF8263145.1"/>
    <property type="molecule type" value="Genomic_DNA"/>
</dbReference>
<sequence>MRALTVDSALEAGGWDPRCATVLEVRTGADIGLALIDPNGDGSQLYLDTYTRAAEGDWVASFSGSAGDEGEWWTVTAVACWGHAEPGQAVEVEYLGDRVQVRANAAGWWLFGAPPADDDTVPRRT</sequence>
<dbReference type="RefSeq" id="WP_277190927.1">
    <property type="nucleotide sequence ID" value="NZ_JAROAV010000008.1"/>
</dbReference>
<evidence type="ECO:0000313" key="1">
    <source>
        <dbReference type="EMBL" id="MDF8263145.1"/>
    </source>
</evidence>
<gene>
    <name evidence="1" type="ORF">P4R38_02645</name>
</gene>